<reference evidence="2 3" key="1">
    <citation type="submission" date="2023-11" db="EMBL/GenBank/DDBJ databases">
        <title>Plant-associative lifestyle of Vibrio porteresiae and its evolutionary dynamics.</title>
        <authorList>
            <person name="Rameshkumar N."/>
            <person name="Kirti K."/>
        </authorList>
    </citation>
    <scope>NUCLEOTIDE SEQUENCE [LARGE SCALE GENOMIC DNA]</scope>
    <source>
        <strain evidence="2 3">MSSRF7</strain>
    </source>
</reference>
<dbReference type="EMBL" id="JAWRCP010000002">
    <property type="protein sequence ID" value="MDW6094483.1"/>
    <property type="molecule type" value="Genomic_DNA"/>
</dbReference>
<evidence type="ECO:0000313" key="2">
    <source>
        <dbReference type="EMBL" id="MDW6094483.1"/>
    </source>
</evidence>
<keyword evidence="1" id="KW-0812">Transmembrane</keyword>
<accession>A0ABU4IZC3</accession>
<keyword evidence="1" id="KW-0472">Membrane</keyword>
<keyword evidence="1" id="KW-1133">Transmembrane helix</keyword>
<evidence type="ECO:0000313" key="3">
    <source>
        <dbReference type="Proteomes" id="UP001279860"/>
    </source>
</evidence>
<protein>
    <submittedName>
        <fullName evidence="2">Uncharacterized protein</fullName>
    </submittedName>
</protein>
<evidence type="ECO:0000256" key="1">
    <source>
        <dbReference type="SAM" id="Phobius"/>
    </source>
</evidence>
<sequence length="259" mass="30845">MITIHRYPDGYPYDLKISDIANVLIAFTSIVSLALASWTFYSQRKDKQYEQFMQHEGKILLEFRQRLYSSRKSIHFFTHDFLALDKKYGFTPKEPPVLKYEDFVGHFNYLVELNEFYNLNQYIFRKYELEKKIEYIPLLLAAASGMPKKDVTYHWLESPSEGHQTYRAEPMHMQLLFSFNRSVYIHFEADMSDPMEALTAYENEDMVKELERITKATNQAFLDLHFDLDKLTILTGSKLPDSFHSRHEWYIQKVESNKN</sequence>
<dbReference type="RefSeq" id="WP_318585613.1">
    <property type="nucleotide sequence ID" value="NZ_JAWRCP010000002.1"/>
</dbReference>
<name>A0ABU4IZC3_9VIBR</name>
<feature type="transmembrane region" description="Helical" evidence="1">
    <location>
        <begin position="20"/>
        <end position="41"/>
    </location>
</feature>
<organism evidence="2 3">
    <name type="scientific">Vibrio rhizosphaerae</name>
    <dbReference type="NCBI Taxonomy" id="398736"/>
    <lineage>
        <taxon>Bacteria</taxon>
        <taxon>Pseudomonadati</taxon>
        <taxon>Pseudomonadota</taxon>
        <taxon>Gammaproteobacteria</taxon>
        <taxon>Vibrionales</taxon>
        <taxon>Vibrionaceae</taxon>
        <taxon>Vibrio</taxon>
    </lineage>
</organism>
<keyword evidence="3" id="KW-1185">Reference proteome</keyword>
<gene>
    <name evidence="2" type="ORF">SBX64_18235</name>
</gene>
<proteinExistence type="predicted"/>
<comment type="caution">
    <text evidence="2">The sequence shown here is derived from an EMBL/GenBank/DDBJ whole genome shotgun (WGS) entry which is preliminary data.</text>
</comment>
<dbReference type="Proteomes" id="UP001279860">
    <property type="component" value="Unassembled WGS sequence"/>
</dbReference>